<dbReference type="Pfam" id="PF12388">
    <property type="entry name" value="Peptidase_M57"/>
    <property type="match status" value="1"/>
</dbReference>
<evidence type="ECO:0000313" key="3">
    <source>
        <dbReference type="Proteomes" id="UP000461730"/>
    </source>
</evidence>
<dbReference type="InterPro" id="IPR024079">
    <property type="entry name" value="MetalloPept_cat_dom_sf"/>
</dbReference>
<evidence type="ECO:0000313" key="2">
    <source>
        <dbReference type="EMBL" id="MVT09719.1"/>
    </source>
</evidence>
<accession>A0A7K1U5U8</accession>
<gene>
    <name evidence="2" type="ORF">GO493_15725</name>
</gene>
<dbReference type="Gene3D" id="2.90.10.10">
    <property type="entry name" value="Bulb-type lectin domain"/>
    <property type="match status" value="3"/>
</dbReference>
<dbReference type="EMBL" id="WRXN01000006">
    <property type="protein sequence ID" value="MVT09719.1"/>
    <property type="molecule type" value="Genomic_DNA"/>
</dbReference>
<dbReference type="InterPro" id="IPR001480">
    <property type="entry name" value="Bulb-type_lectin_dom"/>
</dbReference>
<dbReference type="InterPro" id="IPR036426">
    <property type="entry name" value="Bulb-type_lectin_dom_sf"/>
</dbReference>
<keyword evidence="3" id="KW-1185">Reference proteome</keyword>
<feature type="domain" description="Bulb-type lectin" evidence="1">
    <location>
        <begin position="266"/>
        <end position="375"/>
    </location>
</feature>
<dbReference type="SMART" id="SM00108">
    <property type="entry name" value="B_lectin"/>
    <property type="match status" value="1"/>
</dbReference>
<dbReference type="RefSeq" id="WP_157307160.1">
    <property type="nucleotide sequence ID" value="NZ_WRXN01000006.1"/>
</dbReference>
<dbReference type="SUPFAM" id="SSF55486">
    <property type="entry name" value="Metalloproteases ('zincins'), catalytic domain"/>
    <property type="match status" value="1"/>
</dbReference>
<reference evidence="2 3" key="1">
    <citation type="submission" date="2019-12" db="EMBL/GenBank/DDBJ databases">
        <title>Chitinophaga sp. strain ysch24 (GDMCC 1.1355), whole genome shotgun sequence.</title>
        <authorList>
            <person name="Zhang X."/>
        </authorList>
    </citation>
    <scope>NUCLEOTIDE SEQUENCE [LARGE SCALE GENOMIC DNA]</scope>
    <source>
        <strain evidence="3">ysch24</strain>
    </source>
</reference>
<organism evidence="2 3">
    <name type="scientific">Chitinophaga tropicalis</name>
    <dbReference type="NCBI Taxonomy" id="2683588"/>
    <lineage>
        <taxon>Bacteria</taxon>
        <taxon>Pseudomonadati</taxon>
        <taxon>Bacteroidota</taxon>
        <taxon>Chitinophagia</taxon>
        <taxon>Chitinophagales</taxon>
        <taxon>Chitinophagaceae</taxon>
        <taxon>Chitinophaga</taxon>
    </lineage>
</organism>
<dbReference type="PROSITE" id="PS50927">
    <property type="entry name" value="BULB_LECTIN"/>
    <property type="match status" value="1"/>
</dbReference>
<comment type="caution">
    <text evidence="2">The sequence shown here is derived from an EMBL/GenBank/DDBJ whole genome shotgun (WGS) entry which is preliminary data.</text>
</comment>
<dbReference type="Gene3D" id="3.40.390.10">
    <property type="entry name" value="Collagenase (Catalytic Domain)"/>
    <property type="match status" value="1"/>
</dbReference>
<evidence type="ECO:0000259" key="1">
    <source>
        <dbReference type="PROSITE" id="PS50927"/>
    </source>
</evidence>
<dbReference type="SUPFAM" id="SSF51110">
    <property type="entry name" value="alpha-D-mannose-specific plant lectins"/>
    <property type="match status" value="1"/>
</dbReference>
<name>A0A7K1U5U8_9BACT</name>
<dbReference type="AlphaFoldDB" id="A0A7K1U5U8"/>
<protein>
    <recommendedName>
        <fullName evidence="1">Bulb-type lectin domain-containing protein</fullName>
    </recommendedName>
</protein>
<sequence length="377" mass="41093">MLKRIYLYCLAATLMLTYYSCSKKDAPKIPGDGTESSLNEDDPVIKRILKAGFKKEEIQEFKDYYMVQGDIMFDKKATDDHDVHTEQAMSDYLVVYGMRTINVYLAGGFSSINLDGPLNTAIAAYNALGSGLQFVRVYTQAQANISIVRNNNIGTNVCGSAGFPSTAGRPYGTVNISETTLTTYGLTSASQLTFLLAHEIGHCIGLRHTNWQSAGESSAYPVGGTPSTDGSSVMNGSTCGNSWNGFSYYDQVAIQTMYTTPAAGIPSSLSAGQSLGQGGYIRSDDYRFTLVLQGDGNLVLYHFNQPIWHSNTWGNPQITQCVMQGDGNLVLYDNNGTAYWDSQTYNYPGASLHLQSDGNLVIYQNGVARWASNTCCR</sequence>
<proteinExistence type="predicted"/>
<dbReference type="GO" id="GO:0008237">
    <property type="term" value="F:metallopeptidase activity"/>
    <property type="evidence" value="ECO:0007669"/>
    <property type="project" value="InterPro"/>
</dbReference>
<dbReference type="Proteomes" id="UP000461730">
    <property type="component" value="Unassembled WGS sequence"/>
</dbReference>
<dbReference type="InterPro" id="IPR024653">
    <property type="entry name" value="Peptidase_M10/M27/M57"/>
</dbReference>